<dbReference type="PANTHER" id="PTHR43252">
    <property type="entry name" value="TRANSCRIPTIONAL REGULATOR YQJI"/>
    <property type="match status" value="1"/>
</dbReference>
<dbReference type="Gene3D" id="1.10.10.10">
    <property type="entry name" value="Winged helix-like DNA-binding domain superfamily/Winged helix DNA-binding domain"/>
    <property type="match status" value="1"/>
</dbReference>
<dbReference type="InterPro" id="IPR018309">
    <property type="entry name" value="Tscrpt_reg_PadR_C"/>
</dbReference>
<comment type="caution">
    <text evidence="3">The sequence shown here is derived from an EMBL/GenBank/DDBJ whole genome shotgun (WGS) entry which is preliminary data.</text>
</comment>
<sequence length="183" mass="20563">MSTGVRLGPVSYLVLGLIEMRGPSTPYDLKRMVQLSVGNFWPFPHTQLYEEPKRLAQAGLLEETREESGRRRRHYAITEAGRRPFAEWLSEPVTTPTEYRDLGLLKLFFAELATPEAVLALAHEQAVAQRAQLAGYEAIVARFSGRPELAQRVRAAELGVRLARAAAEFWEDVVERESRADAA</sequence>
<name>A0A9X3RZD8_9ACTN</name>
<dbReference type="AlphaFoldDB" id="A0A9X3RZD8"/>
<dbReference type="RefSeq" id="WP_270037343.1">
    <property type="nucleotide sequence ID" value="NZ_JAPDOD010000001.1"/>
</dbReference>
<dbReference type="SUPFAM" id="SSF46785">
    <property type="entry name" value="Winged helix' DNA-binding domain"/>
    <property type="match status" value="1"/>
</dbReference>
<dbReference type="InterPro" id="IPR005149">
    <property type="entry name" value="Tscrpt_reg_PadR_N"/>
</dbReference>
<evidence type="ECO:0000259" key="2">
    <source>
        <dbReference type="Pfam" id="PF10400"/>
    </source>
</evidence>
<evidence type="ECO:0000313" key="4">
    <source>
        <dbReference type="Proteomes" id="UP001149140"/>
    </source>
</evidence>
<dbReference type="Proteomes" id="UP001149140">
    <property type="component" value="Unassembled WGS sequence"/>
</dbReference>
<protein>
    <submittedName>
        <fullName evidence="3">PadR family transcriptional regulator</fullName>
    </submittedName>
</protein>
<proteinExistence type="predicted"/>
<dbReference type="PANTHER" id="PTHR43252:SF2">
    <property type="entry name" value="TRANSCRIPTION REGULATOR, PADR-LIKE FAMILY"/>
    <property type="match status" value="1"/>
</dbReference>
<gene>
    <name evidence="3" type="ORF">OM076_00605</name>
</gene>
<organism evidence="3 4">
    <name type="scientific">Solirubrobacter ginsenosidimutans</name>
    <dbReference type="NCBI Taxonomy" id="490573"/>
    <lineage>
        <taxon>Bacteria</taxon>
        <taxon>Bacillati</taxon>
        <taxon>Actinomycetota</taxon>
        <taxon>Thermoleophilia</taxon>
        <taxon>Solirubrobacterales</taxon>
        <taxon>Solirubrobacteraceae</taxon>
        <taxon>Solirubrobacter</taxon>
    </lineage>
</organism>
<dbReference type="Pfam" id="PF10400">
    <property type="entry name" value="Vir_act_alpha_C"/>
    <property type="match status" value="1"/>
</dbReference>
<dbReference type="InterPro" id="IPR036390">
    <property type="entry name" value="WH_DNA-bd_sf"/>
</dbReference>
<keyword evidence="4" id="KW-1185">Reference proteome</keyword>
<reference evidence="3" key="1">
    <citation type="submission" date="2022-10" db="EMBL/GenBank/DDBJ databases">
        <title>The WGS of Solirubrobacter ginsenosidimutans DSM 21036.</title>
        <authorList>
            <person name="Jiang Z."/>
        </authorList>
    </citation>
    <scope>NUCLEOTIDE SEQUENCE</scope>
    <source>
        <strain evidence="3">DSM 21036</strain>
    </source>
</reference>
<dbReference type="Pfam" id="PF03551">
    <property type="entry name" value="PadR"/>
    <property type="match status" value="1"/>
</dbReference>
<dbReference type="EMBL" id="JAPDOD010000001">
    <property type="protein sequence ID" value="MDA0158747.1"/>
    <property type="molecule type" value="Genomic_DNA"/>
</dbReference>
<evidence type="ECO:0000313" key="3">
    <source>
        <dbReference type="EMBL" id="MDA0158747.1"/>
    </source>
</evidence>
<accession>A0A9X3RZD8</accession>
<feature type="domain" description="Transcription regulator PadR N-terminal" evidence="1">
    <location>
        <begin position="14"/>
        <end position="86"/>
    </location>
</feature>
<evidence type="ECO:0000259" key="1">
    <source>
        <dbReference type="Pfam" id="PF03551"/>
    </source>
</evidence>
<dbReference type="InterPro" id="IPR036388">
    <property type="entry name" value="WH-like_DNA-bd_sf"/>
</dbReference>
<feature type="domain" description="Transcription regulator PadR C-terminal" evidence="2">
    <location>
        <begin position="100"/>
        <end position="174"/>
    </location>
</feature>